<gene>
    <name evidence="3" type="ORF">AVDCRST_MAG79-484</name>
</gene>
<reference evidence="3" key="1">
    <citation type="submission" date="2020-02" db="EMBL/GenBank/DDBJ databases">
        <authorList>
            <person name="Meier V. D."/>
        </authorList>
    </citation>
    <scope>NUCLEOTIDE SEQUENCE</scope>
    <source>
        <strain evidence="3">AVDCRST_MAG79</strain>
    </source>
</reference>
<dbReference type="EMBL" id="CADCWC010000090">
    <property type="protein sequence ID" value="CAA9525518.1"/>
    <property type="molecule type" value="Genomic_DNA"/>
</dbReference>
<evidence type="ECO:0000259" key="2">
    <source>
        <dbReference type="Pfam" id="PF08241"/>
    </source>
</evidence>
<evidence type="ECO:0000313" key="3">
    <source>
        <dbReference type="EMBL" id="CAA9525518.1"/>
    </source>
</evidence>
<feature type="domain" description="Methyltransferase type 11" evidence="2">
    <location>
        <begin position="2"/>
        <end position="74"/>
    </location>
</feature>
<accession>A0A6J4TJH0</accession>
<organism evidence="3">
    <name type="scientific">uncultured Thermoleophilia bacterium</name>
    <dbReference type="NCBI Taxonomy" id="1497501"/>
    <lineage>
        <taxon>Bacteria</taxon>
        <taxon>Bacillati</taxon>
        <taxon>Actinomycetota</taxon>
        <taxon>Thermoleophilia</taxon>
        <taxon>environmental samples</taxon>
    </lineage>
</organism>
<sequence length="168" mass="17819">MLAVEPEPYLRRHAERAAAAAPVPIRVVAARAESLPAADGSFDAGVVSLVLCSVAEPDRALRELHRVVRPGGELRAFEHVRSGHPLGARVQDALDPVWSRLAGGCHAGRDTTAAIVEAGFRLEDLRRFRFPPGVPTPTTPHVRVRARRPPTTVAAQPGSTVPVTSAGA</sequence>
<dbReference type="SUPFAM" id="SSF53335">
    <property type="entry name" value="S-adenosyl-L-methionine-dependent methyltransferases"/>
    <property type="match status" value="1"/>
</dbReference>
<dbReference type="AlphaFoldDB" id="A0A6J4TJH0"/>
<dbReference type="InterPro" id="IPR052356">
    <property type="entry name" value="Thiol_S-MT"/>
</dbReference>
<dbReference type="PANTHER" id="PTHR45036">
    <property type="entry name" value="METHYLTRANSFERASE LIKE 7B"/>
    <property type="match status" value="1"/>
</dbReference>
<dbReference type="GO" id="GO:0008757">
    <property type="term" value="F:S-adenosylmethionine-dependent methyltransferase activity"/>
    <property type="evidence" value="ECO:0007669"/>
    <property type="project" value="InterPro"/>
</dbReference>
<dbReference type="InterPro" id="IPR013216">
    <property type="entry name" value="Methyltransf_11"/>
</dbReference>
<evidence type="ECO:0000256" key="1">
    <source>
        <dbReference type="SAM" id="MobiDB-lite"/>
    </source>
</evidence>
<protein>
    <recommendedName>
        <fullName evidence="2">Methyltransferase type 11 domain-containing protein</fullName>
    </recommendedName>
</protein>
<dbReference type="Gene3D" id="3.40.50.150">
    <property type="entry name" value="Vaccinia Virus protein VP39"/>
    <property type="match status" value="1"/>
</dbReference>
<dbReference type="PANTHER" id="PTHR45036:SF1">
    <property type="entry name" value="METHYLTRANSFERASE LIKE 7A"/>
    <property type="match status" value="1"/>
</dbReference>
<dbReference type="InterPro" id="IPR029063">
    <property type="entry name" value="SAM-dependent_MTases_sf"/>
</dbReference>
<dbReference type="Pfam" id="PF08241">
    <property type="entry name" value="Methyltransf_11"/>
    <property type="match status" value="1"/>
</dbReference>
<proteinExistence type="predicted"/>
<feature type="compositionally biased region" description="Polar residues" evidence="1">
    <location>
        <begin position="157"/>
        <end position="168"/>
    </location>
</feature>
<name>A0A6J4TJH0_9ACTN</name>
<feature type="region of interest" description="Disordered" evidence="1">
    <location>
        <begin position="146"/>
        <end position="168"/>
    </location>
</feature>